<dbReference type="KEGG" id="loa:LOAG_03500"/>
<keyword evidence="2" id="KW-1133">Transmembrane helix</keyword>
<dbReference type="EMBL" id="JH712148">
    <property type="protein sequence ID" value="EFO24985.1"/>
    <property type="molecule type" value="Genomic_DNA"/>
</dbReference>
<reference evidence="3" key="1">
    <citation type="submission" date="2012-04" db="EMBL/GenBank/DDBJ databases">
        <title>The Genome Sequence of Loa loa.</title>
        <authorList>
            <consortium name="The Broad Institute Genome Sequencing Platform"/>
            <consortium name="Broad Institute Genome Sequencing Center for Infectious Disease"/>
            <person name="Nutman T.B."/>
            <person name="Fink D.L."/>
            <person name="Russ C."/>
            <person name="Young S."/>
            <person name="Zeng Q."/>
            <person name="Gargeya S."/>
            <person name="Alvarado L."/>
            <person name="Berlin A."/>
            <person name="Chapman S.B."/>
            <person name="Chen Z."/>
            <person name="Freedman E."/>
            <person name="Gellesch M."/>
            <person name="Goldberg J."/>
            <person name="Griggs A."/>
            <person name="Gujja S."/>
            <person name="Heilman E.R."/>
            <person name="Heiman D."/>
            <person name="Howarth C."/>
            <person name="Mehta T."/>
            <person name="Neiman D."/>
            <person name="Pearson M."/>
            <person name="Roberts A."/>
            <person name="Saif S."/>
            <person name="Shea T."/>
            <person name="Shenoy N."/>
            <person name="Sisk P."/>
            <person name="Stolte C."/>
            <person name="Sykes S."/>
            <person name="White J."/>
            <person name="Yandava C."/>
            <person name="Haas B."/>
            <person name="Henn M.R."/>
            <person name="Nusbaum C."/>
            <person name="Birren B."/>
        </authorList>
    </citation>
    <scope>NUCLEOTIDE SEQUENCE [LARGE SCALE GENOMIC DNA]</scope>
</reference>
<evidence type="ECO:0000256" key="1">
    <source>
        <dbReference type="SAM" id="MobiDB-lite"/>
    </source>
</evidence>
<feature type="compositionally biased region" description="Basic and acidic residues" evidence="1">
    <location>
        <begin position="217"/>
        <end position="226"/>
    </location>
</feature>
<evidence type="ECO:0000313" key="3">
    <source>
        <dbReference type="EMBL" id="EFO24985.1"/>
    </source>
</evidence>
<feature type="transmembrane region" description="Helical" evidence="2">
    <location>
        <begin position="108"/>
        <end position="133"/>
    </location>
</feature>
<keyword evidence="2" id="KW-0472">Membrane</keyword>
<accession>A0A1S0U497</accession>
<dbReference type="AlphaFoldDB" id="A0A1S0U497"/>
<name>A0A1S0U497_LOALO</name>
<dbReference type="RefSeq" id="XP_003139085.1">
    <property type="nucleotide sequence ID" value="XM_003139037.1"/>
</dbReference>
<feature type="region of interest" description="Disordered" evidence="1">
    <location>
        <begin position="203"/>
        <end position="232"/>
    </location>
</feature>
<feature type="compositionally biased region" description="Polar residues" evidence="1">
    <location>
        <begin position="203"/>
        <end position="212"/>
    </location>
</feature>
<feature type="transmembrane region" description="Helical" evidence="2">
    <location>
        <begin position="37"/>
        <end position="56"/>
    </location>
</feature>
<keyword evidence="2" id="KW-0812">Transmembrane</keyword>
<feature type="transmembrane region" description="Helical" evidence="2">
    <location>
        <begin position="145"/>
        <end position="177"/>
    </location>
</feature>
<dbReference type="InParanoid" id="A0A1S0U497"/>
<dbReference type="CTD" id="9940890"/>
<evidence type="ECO:0000256" key="2">
    <source>
        <dbReference type="SAM" id="Phobius"/>
    </source>
</evidence>
<dbReference type="GeneID" id="9940890"/>
<organism evidence="3">
    <name type="scientific">Loa loa</name>
    <name type="common">Eye worm</name>
    <name type="synonym">Filaria loa</name>
    <dbReference type="NCBI Taxonomy" id="7209"/>
    <lineage>
        <taxon>Eukaryota</taxon>
        <taxon>Metazoa</taxon>
        <taxon>Ecdysozoa</taxon>
        <taxon>Nematoda</taxon>
        <taxon>Chromadorea</taxon>
        <taxon>Rhabditida</taxon>
        <taxon>Spirurina</taxon>
        <taxon>Spiruromorpha</taxon>
        <taxon>Filarioidea</taxon>
        <taxon>Onchocercidae</taxon>
        <taxon>Loa</taxon>
    </lineage>
</organism>
<sequence>MSVYSHRLGSSRYRDAINLTSSTIPKRHRQFWICSQIHSRILMIIISLVVLMPSVTKSLSDEPGWMRIFIAYAVFFGAISGIWALKLVDIVHRKGGRIKKHSLISPKFIIIPSYIAQIGLIICFAIETFHYLVTNISSFAERSPLFLFFGVLIPIWLIWLMILYVFAAEINCFIYVIDHSRHWRFGQYPPPLLNTRALNNERQPFESSSRNRLTADALHERERTKSSESVVTVNSESKKAYNNMETRIEVMRPMHAADNMASCFAECSRKGISVISSQLDTVPEESSKSANSLS</sequence>
<protein>
    <submittedName>
        <fullName evidence="3">Uncharacterized protein</fullName>
    </submittedName>
</protein>
<feature type="transmembrane region" description="Helical" evidence="2">
    <location>
        <begin position="68"/>
        <end position="88"/>
    </location>
</feature>
<dbReference type="OrthoDB" id="5857178at2759"/>
<dbReference type="OMA" id="WICSQIH"/>
<proteinExistence type="predicted"/>
<gene>
    <name evidence="3" type="ORF">LOAG_03500</name>
</gene>